<accession>A0AAE2C368</accession>
<dbReference type="EMBL" id="JACGWL010000002">
    <property type="protein sequence ID" value="KAK4407298.1"/>
    <property type="molecule type" value="Genomic_DNA"/>
</dbReference>
<gene>
    <name evidence="3" type="ORF">Sango_0310800</name>
</gene>
<dbReference type="InterPro" id="IPR025486">
    <property type="entry name" value="DUF4378"/>
</dbReference>
<dbReference type="AlphaFoldDB" id="A0AAE2C368"/>
<reference evidence="3" key="2">
    <citation type="journal article" date="2024" name="Plant">
        <title>Genomic evolution and insights into agronomic trait innovations of Sesamum species.</title>
        <authorList>
            <person name="Miao H."/>
            <person name="Wang L."/>
            <person name="Qu L."/>
            <person name="Liu H."/>
            <person name="Sun Y."/>
            <person name="Le M."/>
            <person name="Wang Q."/>
            <person name="Wei S."/>
            <person name="Zheng Y."/>
            <person name="Lin W."/>
            <person name="Duan Y."/>
            <person name="Cao H."/>
            <person name="Xiong S."/>
            <person name="Wang X."/>
            <person name="Wei L."/>
            <person name="Li C."/>
            <person name="Ma Q."/>
            <person name="Ju M."/>
            <person name="Zhao R."/>
            <person name="Li G."/>
            <person name="Mu C."/>
            <person name="Tian Q."/>
            <person name="Mei H."/>
            <person name="Zhang T."/>
            <person name="Gao T."/>
            <person name="Zhang H."/>
        </authorList>
    </citation>
    <scope>NUCLEOTIDE SEQUENCE</scope>
    <source>
        <strain evidence="3">K16</strain>
    </source>
</reference>
<evidence type="ECO:0000313" key="4">
    <source>
        <dbReference type="Proteomes" id="UP001289374"/>
    </source>
</evidence>
<reference evidence="3" key="1">
    <citation type="submission" date="2020-06" db="EMBL/GenBank/DDBJ databases">
        <authorList>
            <person name="Li T."/>
            <person name="Hu X."/>
            <person name="Zhang T."/>
            <person name="Song X."/>
            <person name="Zhang H."/>
            <person name="Dai N."/>
            <person name="Sheng W."/>
            <person name="Hou X."/>
            <person name="Wei L."/>
        </authorList>
    </citation>
    <scope>NUCLEOTIDE SEQUENCE</scope>
    <source>
        <strain evidence="3">K16</strain>
        <tissue evidence="3">Leaf</tissue>
    </source>
</reference>
<dbReference type="PANTHER" id="PTHR46634:SF3">
    <property type="entry name" value="M REDUCTASE II SUBUNIT GAMMA, PUTATIVE (DUF3741)-RELATED"/>
    <property type="match status" value="1"/>
</dbReference>
<keyword evidence="4" id="KW-1185">Reference proteome</keyword>
<name>A0AAE2C368_9LAMI</name>
<feature type="domain" description="DUF4378" evidence="2">
    <location>
        <begin position="99"/>
        <end position="158"/>
    </location>
</feature>
<proteinExistence type="predicted"/>
<protein>
    <recommendedName>
        <fullName evidence="2">DUF4378 domain-containing protein</fullName>
    </recommendedName>
</protein>
<dbReference type="Proteomes" id="UP001289374">
    <property type="component" value="Unassembled WGS sequence"/>
</dbReference>
<evidence type="ECO:0000259" key="2">
    <source>
        <dbReference type="Pfam" id="PF14309"/>
    </source>
</evidence>
<organism evidence="3 4">
    <name type="scientific">Sesamum angolense</name>
    <dbReference type="NCBI Taxonomy" id="2727404"/>
    <lineage>
        <taxon>Eukaryota</taxon>
        <taxon>Viridiplantae</taxon>
        <taxon>Streptophyta</taxon>
        <taxon>Embryophyta</taxon>
        <taxon>Tracheophyta</taxon>
        <taxon>Spermatophyta</taxon>
        <taxon>Magnoliopsida</taxon>
        <taxon>eudicotyledons</taxon>
        <taxon>Gunneridae</taxon>
        <taxon>Pentapetalae</taxon>
        <taxon>asterids</taxon>
        <taxon>lamiids</taxon>
        <taxon>Lamiales</taxon>
        <taxon>Pedaliaceae</taxon>
        <taxon>Sesamum</taxon>
    </lineage>
</organism>
<sequence length="200" mass="22361">MENPCESGNQGEQPSPISVLDEHFEEDERKAKVFPHYAKPDQLGVKSPLDSTGSNLIDKSPPIGSFARTLSWDDSCIDTASSHPAKECLATEETDEDEQELYTFVETLYWPLVSKVRDKYIDLKDKETLHEAERRQRRSMRKLVFDCVNTAIVDIAGYGSDLGQRAIPCIGANNHTLDSASLTMVDKCVGPNELLLRCVQ</sequence>
<evidence type="ECO:0000256" key="1">
    <source>
        <dbReference type="SAM" id="MobiDB-lite"/>
    </source>
</evidence>
<feature type="region of interest" description="Disordered" evidence="1">
    <location>
        <begin position="1"/>
        <end position="24"/>
    </location>
</feature>
<comment type="caution">
    <text evidence="3">The sequence shown here is derived from an EMBL/GenBank/DDBJ whole genome shotgun (WGS) entry which is preliminary data.</text>
</comment>
<evidence type="ECO:0000313" key="3">
    <source>
        <dbReference type="EMBL" id="KAK4407298.1"/>
    </source>
</evidence>
<dbReference type="Pfam" id="PF14309">
    <property type="entry name" value="DUF4378"/>
    <property type="match status" value="1"/>
</dbReference>
<dbReference type="PANTHER" id="PTHR46634">
    <property type="entry name" value="M REDUCTASE II SUBUNIT GAMMA, PUTATIVE (DUF3741)-RELATED"/>
    <property type="match status" value="1"/>
</dbReference>
<feature type="compositionally biased region" description="Polar residues" evidence="1">
    <location>
        <begin position="1"/>
        <end position="16"/>
    </location>
</feature>